<reference evidence="2 3" key="1">
    <citation type="journal article" date="2005" name="Nature">
        <title>The genome sequence of the rice blast fungus Magnaporthe grisea.</title>
        <authorList>
            <person name="Dean R.A."/>
            <person name="Talbot N.J."/>
            <person name="Ebbole D.J."/>
            <person name="Farman M.L."/>
            <person name="Mitchell T.K."/>
            <person name="Orbach M.J."/>
            <person name="Thon M."/>
            <person name="Kulkarni R."/>
            <person name="Xu J.R."/>
            <person name="Pan H."/>
            <person name="Read N.D."/>
            <person name="Lee Y.H."/>
            <person name="Carbone I."/>
            <person name="Brown D."/>
            <person name="Oh Y.Y."/>
            <person name="Donofrio N."/>
            <person name="Jeong J.S."/>
            <person name="Soanes D.M."/>
            <person name="Djonovic S."/>
            <person name="Kolomiets E."/>
            <person name="Rehmeyer C."/>
            <person name="Li W."/>
            <person name="Harding M."/>
            <person name="Kim S."/>
            <person name="Lebrun M.H."/>
            <person name="Bohnert H."/>
            <person name="Coughlan S."/>
            <person name="Butler J."/>
            <person name="Calvo S."/>
            <person name="Ma L.J."/>
            <person name="Nicol R."/>
            <person name="Purcell S."/>
            <person name="Nusbaum C."/>
            <person name="Galagan J.E."/>
            <person name="Birren B.W."/>
        </authorList>
    </citation>
    <scope>NUCLEOTIDE SEQUENCE [LARGE SCALE GENOMIC DNA]</scope>
    <source>
        <strain evidence="3">70-15 / ATCC MYA-4617 / FGSC 8958</strain>
    </source>
</reference>
<dbReference type="GeneID" id="12987037"/>
<dbReference type="OrthoDB" id="10539190at2759"/>
<feature type="region of interest" description="Disordered" evidence="1">
    <location>
        <begin position="36"/>
        <end position="75"/>
    </location>
</feature>
<protein>
    <submittedName>
        <fullName evidence="2">Uncharacterized protein</fullName>
    </submittedName>
</protein>
<dbReference type="VEuPathDB" id="FungiDB:MGG_16638"/>
<evidence type="ECO:0000256" key="1">
    <source>
        <dbReference type="SAM" id="MobiDB-lite"/>
    </source>
</evidence>
<feature type="region of interest" description="Disordered" evidence="1">
    <location>
        <begin position="114"/>
        <end position="138"/>
    </location>
</feature>
<organism evidence="2 3">
    <name type="scientific">Pyricularia oryzae (strain 70-15 / ATCC MYA-4617 / FGSC 8958)</name>
    <name type="common">Rice blast fungus</name>
    <name type="synonym">Magnaporthe oryzae</name>
    <dbReference type="NCBI Taxonomy" id="242507"/>
    <lineage>
        <taxon>Eukaryota</taxon>
        <taxon>Fungi</taxon>
        <taxon>Dikarya</taxon>
        <taxon>Ascomycota</taxon>
        <taxon>Pezizomycotina</taxon>
        <taxon>Sordariomycetes</taxon>
        <taxon>Sordariomycetidae</taxon>
        <taxon>Magnaporthales</taxon>
        <taxon>Pyriculariaceae</taxon>
        <taxon>Pyricularia</taxon>
    </lineage>
</organism>
<feature type="compositionally biased region" description="Basic and acidic residues" evidence="1">
    <location>
        <begin position="57"/>
        <end position="75"/>
    </location>
</feature>
<dbReference type="Proteomes" id="UP000009058">
    <property type="component" value="Chromosome 3"/>
</dbReference>
<name>G4N165_PYRO7</name>
<evidence type="ECO:0000313" key="2">
    <source>
        <dbReference type="EMBL" id="EHA51544.1"/>
    </source>
</evidence>
<dbReference type="EMBL" id="CM001233">
    <property type="protein sequence ID" value="EHA51544.1"/>
    <property type="molecule type" value="Genomic_DNA"/>
</dbReference>
<sequence length="138" mass="15766">MNKHDNQKKTWGRISLPIYIKGHLLPTAYTSTIRLGGQRTENPRQGLCSESASRQGKPGERGRFHPKSDQSKRMVYRERKEVRSGLTLCGRERWQMASAERVLTSLLWVQPSPTLPRRPGAYSTPCRNSRGDFADKRA</sequence>
<dbReference type="KEGG" id="mgr:MGG_16638"/>
<accession>G4N165</accession>
<evidence type="ECO:0000313" key="3">
    <source>
        <dbReference type="Proteomes" id="UP000009058"/>
    </source>
</evidence>
<reference key="2">
    <citation type="submission" date="2011-05" db="EMBL/GenBank/DDBJ databases">
        <title>The Genome Sequence of Magnaporthe oryzae 70-15.</title>
        <authorList>
            <consortium name="The Broad Institute Genome Sequencing Platform"/>
            <person name="Ma L.-J."/>
            <person name="Dead R."/>
            <person name="Young S.K."/>
            <person name="Zeng Q."/>
            <person name="Gargeya S."/>
            <person name="Fitzgerald M."/>
            <person name="Haas B."/>
            <person name="Abouelleil A."/>
            <person name="Alvarado L."/>
            <person name="Arachchi H.M."/>
            <person name="Berlin A."/>
            <person name="Brown A."/>
            <person name="Chapman S.B."/>
            <person name="Chen Z."/>
            <person name="Dunbar C."/>
            <person name="Freedman E."/>
            <person name="Gearin G."/>
            <person name="Gellesch M."/>
            <person name="Goldberg J."/>
            <person name="Griggs A."/>
            <person name="Gujja S."/>
            <person name="Heiman D."/>
            <person name="Howarth C."/>
            <person name="Larson L."/>
            <person name="Lui A."/>
            <person name="MacDonald P.J.P."/>
            <person name="Mehta T."/>
            <person name="Montmayeur A."/>
            <person name="Murphy C."/>
            <person name="Neiman D."/>
            <person name="Pearson M."/>
            <person name="Priest M."/>
            <person name="Roberts A."/>
            <person name="Saif S."/>
            <person name="Shea T."/>
            <person name="Shenoy N."/>
            <person name="Sisk P."/>
            <person name="Stolte C."/>
            <person name="Sykes S."/>
            <person name="Yandava C."/>
            <person name="Wortman J."/>
            <person name="Nusbaum C."/>
            <person name="Birren B."/>
        </authorList>
    </citation>
    <scope>NUCLEOTIDE SEQUENCE</scope>
    <source>
        <strain>70-15</strain>
    </source>
</reference>
<dbReference type="InParanoid" id="G4N165"/>
<proteinExistence type="predicted"/>
<feature type="compositionally biased region" description="Basic and acidic residues" evidence="1">
    <location>
        <begin position="129"/>
        <end position="138"/>
    </location>
</feature>
<gene>
    <name evidence="2" type="ORF">MGG_16638</name>
</gene>
<dbReference type="HOGENOM" id="CLU_1855654_0_0_1"/>
<keyword evidence="3" id="KW-1185">Reference proteome</keyword>
<dbReference type="AlphaFoldDB" id="G4N165"/>
<dbReference type="RefSeq" id="XP_003711351.1">
    <property type="nucleotide sequence ID" value="XM_003711303.1"/>
</dbReference>